<comment type="caution">
    <text evidence="3">The sequence shown here is derived from an EMBL/GenBank/DDBJ whole genome shotgun (WGS) entry which is preliminary data.</text>
</comment>
<keyword evidence="1 3" id="KW-0378">Hydrolase</keyword>
<dbReference type="GO" id="GO:0003993">
    <property type="term" value="F:acid phosphatase activity"/>
    <property type="evidence" value="ECO:0007669"/>
    <property type="project" value="UniProtKB-EC"/>
</dbReference>
<gene>
    <name evidence="3" type="ORF">SAPIO_CDS8822</name>
</gene>
<accession>A0A084FXR4</accession>
<evidence type="ECO:0000256" key="1">
    <source>
        <dbReference type="ARBA" id="ARBA00022801"/>
    </source>
</evidence>
<proteinExistence type="predicted"/>
<keyword evidence="2" id="KW-0732">Signal</keyword>
<dbReference type="GO" id="GO:0009395">
    <property type="term" value="P:phospholipid catabolic process"/>
    <property type="evidence" value="ECO:0007669"/>
    <property type="project" value="TreeGrafter"/>
</dbReference>
<dbReference type="InterPro" id="IPR017850">
    <property type="entry name" value="Alkaline_phosphatase_core_sf"/>
</dbReference>
<dbReference type="RefSeq" id="XP_016639675.1">
    <property type="nucleotide sequence ID" value="XM_016790372.1"/>
</dbReference>
<dbReference type="Pfam" id="PF04185">
    <property type="entry name" value="Phosphoesterase"/>
    <property type="match status" value="1"/>
</dbReference>
<dbReference type="PANTHER" id="PTHR31956">
    <property type="entry name" value="NON-SPECIFIC PHOSPHOLIPASE C4-RELATED"/>
    <property type="match status" value="1"/>
</dbReference>
<organism evidence="3 4">
    <name type="scientific">Pseudallescheria apiosperma</name>
    <name type="common">Scedosporium apiospermum</name>
    <dbReference type="NCBI Taxonomy" id="563466"/>
    <lineage>
        <taxon>Eukaryota</taxon>
        <taxon>Fungi</taxon>
        <taxon>Dikarya</taxon>
        <taxon>Ascomycota</taxon>
        <taxon>Pezizomycotina</taxon>
        <taxon>Sordariomycetes</taxon>
        <taxon>Hypocreomycetidae</taxon>
        <taxon>Microascales</taxon>
        <taxon>Microascaceae</taxon>
        <taxon>Scedosporium</taxon>
    </lineage>
</organism>
<evidence type="ECO:0000256" key="2">
    <source>
        <dbReference type="SAM" id="SignalP"/>
    </source>
</evidence>
<dbReference type="KEGG" id="sapo:SAPIO_CDS8822"/>
<feature type="chain" id="PRO_5001775158" evidence="2">
    <location>
        <begin position="20"/>
        <end position="287"/>
    </location>
</feature>
<dbReference type="GeneID" id="27727894"/>
<dbReference type="OrthoDB" id="5135119at2759"/>
<dbReference type="OMA" id="HYDVLHT"/>
<protein>
    <submittedName>
        <fullName evidence="3">Acid phosphatase</fullName>
        <ecNumber evidence="3">3.1.3.2</ecNumber>
    </submittedName>
</protein>
<sequence length="287" mass="31761">MRPSLVALLGSFAVVNAMALPSEALTPRSFVPGKTFDRFVQIWLENQDFLLAILNSDLIHLATKGRLLTNYKAITHPSQPNYVAAIGGSTNGVNSNDEYNLDPSVKTVIDLLEAGGISWATYQEDLPYSGFTGSSHEQYRRKHNPVMCYQSITGNPSRLEKSKNFTSFFDDLNNDVLPQWIFITPDMNNDGHDTGLAYGAKWARNWITPLLDNPKFNTDRTLIILTYDEGVLGNTVYAVLLGGALSSKKIPSVDNTKYNHYSLIKTVEENWGLGNLGKGDVSATAFF</sequence>
<dbReference type="PANTHER" id="PTHR31956:SF8">
    <property type="entry name" value="ACID PHOSPHATASE PHOA (AFU_ORTHOLOGUE AFUA_1G03570)"/>
    <property type="match status" value="1"/>
</dbReference>
<dbReference type="VEuPathDB" id="FungiDB:SAPIO_CDS8822"/>
<evidence type="ECO:0000313" key="3">
    <source>
        <dbReference type="EMBL" id="KEZ39876.1"/>
    </source>
</evidence>
<dbReference type="HOGENOM" id="CLU_027977_3_0_1"/>
<reference evidence="3 4" key="1">
    <citation type="journal article" date="2014" name="Genome Announc.">
        <title>Draft genome sequence of the pathogenic fungus Scedosporium apiospermum.</title>
        <authorList>
            <person name="Vandeputte P."/>
            <person name="Ghamrawi S."/>
            <person name="Rechenmann M."/>
            <person name="Iltis A."/>
            <person name="Giraud S."/>
            <person name="Fleury M."/>
            <person name="Thornton C."/>
            <person name="Delhaes L."/>
            <person name="Meyer W."/>
            <person name="Papon N."/>
            <person name="Bouchara J.P."/>
        </authorList>
    </citation>
    <scope>NUCLEOTIDE SEQUENCE [LARGE SCALE GENOMIC DNA]</scope>
    <source>
        <strain evidence="3 4">IHEM 14462</strain>
    </source>
</reference>
<dbReference type="Proteomes" id="UP000028545">
    <property type="component" value="Unassembled WGS sequence"/>
</dbReference>
<name>A0A084FXR4_PSEDA</name>
<dbReference type="Gene3D" id="3.40.720.10">
    <property type="entry name" value="Alkaline Phosphatase, subunit A"/>
    <property type="match status" value="1"/>
</dbReference>
<evidence type="ECO:0000313" key="4">
    <source>
        <dbReference type="Proteomes" id="UP000028545"/>
    </source>
</evidence>
<dbReference type="EC" id="3.1.3.2" evidence="3"/>
<dbReference type="EMBL" id="JOWA01000132">
    <property type="protein sequence ID" value="KEZ39876.1"/>
    <property type="molecule type" value="Genomic_DNA"/>
</dbReference>
<keyword evidence="4" id="KW-1185">Reference proteome</keyword>
<dbReference type="InterPro" id="IPR007312">
    <property type="entry name" value="Phosphoesterase"/>
</dbReference>
<feature type="signal peptide" evidence="2">
    <location>
        <begin position="1"/>
        <end position="19"/>
    </location>
</feature>
<dbReference type="AlphaFoldDB" id="A0A084FXR4"/>